<feature type="transmembrane region" description="Helical" evidence="1">
    <location>
        <begin position="5"/>
        <end position="24"/>
    </location>
</feature>
<keyword evidence="1" id="KW-1133">Transmembrane helix</keyword>
<sequence length="467" mass="54511">MNKLMLWIFSSMFLLLSIVIIYYWRDIQYDPSSLDLVSYFFILPILLSLIILAPYFIYQAYRAYIRRKKQQNQALLEQQLNKAQTSHESKVEGIQWFNLNVFSSSVCHAWGENASIIDGLKKFKSPELDYNLENSYGLAILSYRIQTLDHILAFEPEDDEQHEKDEAGRLARIKALIQQQLKQQSETLMQVAEHLKWSALFYDRELAYQYRMHPAWSNSDAPDTNDKDISIEQVSRLNRINVHILLSNQVLHVWDEYSSREILLNFMQSLGIISQQVHLQHHYIAQQSAYEDWLKLLHQISEQTEEFSFIVNIDSEIDQTFLDEKMWLMDDYLPAEFASSWCVAAEDVKINDIDAIKQLKVASNVDNLLTCLNQVMPEHANQSHQERPFVLVLDDAMDIKSIKKNNQTFLPALIEPHHCIYTKPILGHTQQLAKIFGFMLGMHLPEELTSMIYSADQALTHAFFKPM</sequence>
<gene>
    <name evidence="2" type="ORF">SAMN05421732_10120</name>
</gene>
<dbReference type="AlphaFoldDB" id="A0A1G6GJR0"/>
<feature type="transmembrane region" description="Helical" evidence="1">
    <location>
        <begin position="36"/>
        <end position="58"/>
    </location>
</feature>
<protein>
    <submittedName>
        <fullName evidence="2">Uncharacterized protein</fullName>
    </submittedName>
</protein>
<dbReference type="EMBL" id="FMYO01000001">
    <property type="protein sequence ID" value="SDB82237.1"/>
    <property type="molecule type" value="Genomic_DNA"/>
</dbReference>
<evidence type="ECO:0000313" key="3">
    <source>
        <dbReference type="Proteomes" id="UP000243468"/>
    </source>
</evidence>
<keyword evidence="1" id="KW-0472">Membrane</keyword>
<proteinExistence type="predicted"/>
<evidence type="ECO:0000313" key="2">
    <source>
        <dbReference type="EMBL" id="SDB82237.1"/>
    </source>
</evidence>
<dbReference type="Proteomes" id="UP000243468">
    <property type="component" value="Unassembled WGS sequence"/>
</dbReference>
<organism evidence="2 3">
    <name type="scientific">Acinetobacter kookii</name>
    <dbReference type="NCBI Taxonomy" id="1226327"/>
    <lineage>
        <taxon>Bacteria</taxon>
        <taxon>Pseudomonadati</taxon>
        <taxon>Pseudomonadota</taxon>
        <taxon>Gammaproteobacteria</taxon>
        <taxon>Moraxellales</taxon>
        <taxon>Moraxellaceae</taxon>
        <taxon>Acinetobacter</taxon>
    </lineage>
</organism>
<keyword evidence="3" id="KW-1185">Reference proteome</keyword>
<evidence type="ECO:0000256" key="1">
    <source>
        <dbReference type="SAM" id="Phobius"/>
    </source>
</evidence>
<reference evidence="3" key="1">
    <citation type="submission" date="2016-09" db="EMBL/GenBank/DDBJ databases">
        <authorList>
            <person name="Varghese N."/>
            <person name="Submissions S."/>
        </authorList>
    </citation>
    <scope>NUCLEOTIDE SEQUENCE [LARGE SCALE GENOMIC DNA]</scope>
    <source>
        <strain evidence="3">ANC 4667</strain>
    </source>
</reference>
<dbReference type="RefSeq" id="WP_092818115.1">
    <property type="nucleotide sequence ID" value="NZ_BAABKJ010000007.1"/>
</dbReference>
<dbReference type="OrthoDB" id="6713163at2"/>
<keyword evidence="1" id="KW-0812">Transmembrane</keyword>
<dbReference type="STRING" id="1226327.SAMN05421732_10120"/>
<accession>A0A1G6GJR0</accession>
<name>A0A1G6GJR0_9GAMM</name>